<dbReference type="Gene3D" id="3.80.10.10">
    <property type="entry name" value="Ribonuclease Inhibitor"/>
    <property type="match status" value="1"/>
</dbReference>
<gene>
    <name evidence="2" type="primary">Aste57867_617</name>
    <name evidence="1" type="ORF">As57867_000616</name>
    <name evidence="2" type="ORF">ASTE57867_617</name>
</gene>
<reference evidence="1" key="2">
    <citation type="submission" date="2019-06" db="EMBL/GenBank/DDBJ databases">
        <title>Genomics analysis of Aphanomyces spp. identifies a new class of oomycete effector associated with host adaptation.</title>
        <authorList>
            <person name="Gaulin E."/>
        </authorList>
    </citation>
    <scope>NUCLEOTIDE SEQUENCE</scope>
    <source>
        <strain evidence="1">CBS 578.67</strain>
    </source>
</reference>
<dbReference type="EMBL" id="VJMH01000035">
    <property type="protein sequence ID" value="KAF0720038.1"/>
    <property type="molecule type" value="Genomic_DNA"/>
</dbReference>
<evidence type="ECO:0000313" key="1">
    <source>
        <dbReference type="EMBL" id="KAF0720038.1"/>
    </source>
</evidence>
<name>A0A485K320_9STRA</name>
<organism evidence="2 3">
    <name type="scientific">Aphanomyces stellatus</name>
    <dbReference type="NCBI Taxonomy" id="120398"/>
    <lineage>
        <taxon>Eukaryota</taxon>
        <taxon>Sar</taxon>
        <taxon>Stramenopiles</taxon>
        <taxon>Oomycota</taxon>
        <taxon>Saprolegniomycetes</taxon>
        <taxon>Saprolegniales</taxon>
        <taxon>Verrucalvaceae</taxon>
        <taxon>Aphanomyces</taxon>
    </lineage>
</organism>
<dbReference type="AlphaFoldDB" id="A0A485K320"/>
<keyword evidence="3" id="KW-1185">Reference proteome</keyword>
<dbReference type="Proteomes" id="UP000332933">
    <property type="component" value="Unassembled WGS sequence"/>
</dbReference>
<proteinExistence type="predicted"/>
<reference evidence="2 3" key="1">
    <citation type="submission" date="2019-03" db="EMBL/GenBank/DDBJ databases">
        <authorList>
            <person name="Gaulin E."/>
            <person name="Dumas B."/>
        </authorList>
    </citation>
    <scope>NUCLEOTIDE SEQUENCE [LARGE SCALE GENOMIC DNA]</scope>
    <source>
        <strain evidence="2">CBS 568.67</strain>
    </source>
</reference>
<dbReference type="InterPro" id="IPR032675">
    <property type="entry name" value="LRR_dom_sf"/>
</dbReference>
<dbReference type="SUPFAM" id="SSF52047">
    <property type="entry name" value="RNI-like"/>
    <property type="match status" value="1"/>
</dbReference>
<dbReference type="OrthoDB" id="73515at2759"/>
<evidence type="ECO:0000313" key="3">
    <source>
        <dbReference type="Proteomes" id="UP000332933"/>
    </source>
</evidence>
<dbReference type="EMBL" id="CAADRA010000035">
    <property type="protein sequence ID" value="VFT77842.1"/>
    <property type="molecule type" value="Genomic_DNA"/>
</dbReference>
<protein>
    <submittedName>
        <fullName evidence="2">Aste57867_617 protein</fullName>
    </submittedName>
</protein>
<accession>A0A485K320</accession>
<sequence length="437" mass="49290">MLVKVDRALPLDVLQRIALWLVDATTCFAFLEALGSPADRGSLESLWQLGLTIDRDSLWPDLYLDHLDHHTPQEHIRAVLPYYTQVYISGSYDIAWLRANLPSSMEIVWFNPPHLADMVQDSSLSDWYASWAMLPVVEVTLCHVSDDAMYLLDPVLPQMACLKSLHIHSHSPIDSILAFAASSSTLLELKLEAWLEIPGIDDGLVAYLMAWLQRLPVRTLCLSCFYWDAVTRDTKTDFCNAVLSHPTLSQLKLPDLDMSDLDKMPHPLPKLQTLALQTLQVPCVLQLFASPVVSLSLTGFDMPDASTVDLVFQALVRNHHLKSLTFKGTTLDERQWRHIVAYLPDIQLQALSWWYNCELTDEVVLLLADALKQNRSLRCCWFHTTIISTTAATTLLASVRSGVMKYIGFKLPLGTSRAQKNEIELFAATCGVRVRFE</sequence>
<evidence type="ECO:0000313" key="2">
    <source>
        <dbReference type="EMBL" id="VFT77842.1"/>
    </source>
</evidence>